<evidence type="ECO:0008006" key="3">
    <source>
        <dbReference type="Google" id="ProtNLM"/>
    </source>
</evidence>
<dbReference type="Proteomes" id="UP000517916">
    <property type="component" value="Unassembled WGS sequence"/>
</dbReference>
<proteinExistence type="predicted"/>
<evidence type="ECO:0000313" key="2">
    <source>
        <dbReference type="Proteomes" id="UP000517916"/>
    </source>
</evidence>
<name>A0ABR6BY53_9PSEU</name>
<dbReference type="EMBL" id="JACJID010000010">
    <property type="protein sequence ID" value="MBA8931843.1"/>
    <property type="molecule type" value="Genomic_DNA"/>
</dbReference>
<protein>
    <recommendedName>
        <fullName evidence="3">Phage integrase, N-terminal SAM-like domain</fullName>
    </recommendedName>
</protein>
<keyword evidence="2" id="KW-1185">Reference proteome</keyword>
<comment type="caution">
    <text evidence="1">The sequence shown here is derived from an EMBL/GenBank/DDBJ whole genome shotgun (WGS) entry which is preliminary data.</text>
</comment>
<dbReference type="RefSeq" id="WP_182840513.1">
    <property type="nucleotide sequence ID" value="NZ_BAAABQ010000058.1"/>
</dbReference>
<evidence type="ECO:0000313" key="1">
    <source>
        <dbReference type="EMBL" id="MBA8931843.1"/>
    </source>
</evidence>
<accession>A0ABR6BY53</accession>
<gene>
    <name evidence="1" type="ORF">BC739_009102</name>
</gene>
<reference evidence="1 2" key="1">
    <citation type="submission" date="2020-08" db="EMBL/GenBank/DDBJ databases">
        <title>Genomic Encyclopedia of Archaeal and Bacterial Type Strains, Phase II (KMG-II): from individual species to whole genera.</title>
        <authorList>
            <person name="Goeker M."/>
        </authorList>
    </citation>
    <scope>NUCLEOTIDE SEQUENCE [LARGE SCALE GENOMIC DNA]</scope>
    <source>
        <strain evidence="1 2">DSM 43850</strain>
    </source>
</reference>
<sequence length="58" mass="6234">MRGLAEDRAQTMAPATVNNHLAHLSTLFTWVAAHAFGETLPQGDPTKGVDLLPLPAPW</sequence>
<organism evidence="1 2">
    <name type="scientific">Kutzneria viridogrisea</name>
    <dbReference type="NCBI Taxonomy" id="47990"/>
    <lineage>
        <taxon>Bacteria</taxon>
        <taxon>Bacillati</taxon>
        <taxon>Actinomycetota</taxon>
        <taxon>Actinomycetes</taxon>
        <taxon>Pseudonocardiales</taxon>
        <taxon>Pseudonocardiaceae</taxon>
        <taxon>Kutzneria</taxon>
    </lineage>
</organism>